<dbReference type="SUPFAM" id="SSF54236">
    <property type="entry name" value="Ubiquitin-like"/>
    <property type="match status" value="1"/>
</dbReference>
<dbReference type="GO" id="GO:0012510">
    <property type="term" value="C:trans-Golgi network transport vesicle membrane"/>
    <property type="evidence" value="ECO:0007669"/>
    <property type="project" value="UniProtKB-ARBA"/>
</dbReference>
<dbReference type="CTD" id="9182"/>
<sequence>MAPFGRNLLKTRHKTRPSTKKMESAEKEIVVWVCQEEKIVCGLTKHTSCADVVEALIEEHQTTHKDKSFLLGHPSNYCIVEKWRGFERVLPPLTKMWRLWKAWDKEQPNLSFVLVKSDAFLPFPMWRTAEAKVVQNFEKQRERSPAHYIKTLPVDKQKRVVRKAFRKLAKIKQDVVSQDRDEMETLIHLIISQDHTIHQQINRMKDLDLDIERHEAMLHLDRIENDGENYVQNAYLLNCSNFSSKEMLTPCTQNKPENLDISDETLQVEEKLIQHKLLIESLSAEIEKEIQNMCMESNAEEMWMEEKSQDEVENSNLESIKCELDKSMESGLQMYTYYNCLQKELKNSDLVLQKKAQEYDALAEEFNALHTVDKNDYRRCVSDKEQAIVRGATSNSYVVCNSTFRITNLDINDTDSDTGISSTHSQDSETTLGDVILLST</sequence>
<dbReference type="GeneID" id="115477600"/>
<evidence type="ECO:0000256" key="7">
    <source>
        <dbReference type="ARBA" id="ARBA00078989"/>
    </source>
</evidence>
<keyword evidence="10" id="KW-1185">Reference proteome</keyword>
<dbReference type="InterPro" id="IPR000159">
    <property type="entry name" value="RA_dom"/>
</dbReference>
<dbReference type="PANTHER" id="PTHR15286:SF10">
    <property type="entry name" value="RAS ASSOCIATION DOMAIN-CONTAINING PROTEIN 9"/>
    <property type="match status" value="1"/>
</dbReference>
<dbReference type="SMART" id="SM00314">
    <property type="entry name" value="RA"/>
    <property type="match status" value="1"/>
</dbReference>
<evidence type="ECO:0000313" key="11">
    <source>
        <dbReference type="RefSeq" id="XP_030070451.1"/>
    </source>
</evidence>
<protein>
    <recommendedName>
        <fullName evidence="6">Ras association domain-containing protein 9</fullName>
    </recommendedName>
    <alternativeName>
        <fullName evidence="7">PAM COOH-terminal interactor protein 1</fullName>
    </alternativeName>
    <alternativeName>
        <fullName evidence="8">Peptidylglycine alpha-amidating monooxygenase COOH-terminal interactor</fullName>
    </alternativeName>
</protein>
<comment type="function">
    <text evidence="4">May play a role in regulating vesicuar trafficking in cells.</text>
</comment>
<accession>A0A6P7Z140</accession>
<evidence type="ECO:0000259" key="9">
    <source>
        <dbReference type="PROSITE" id="PS50200"/>
    </source>
</evidence>
<dbReference type="InterPro" id="IPR029071">
    <property type="entry name" value="Ubiquitin-like_domsf"/>
</dbReference>
<gene>
    <name evidence="11" type="primary">RASSF9</name>
</gene>
<evidence type="ECO:0000256" key="1">
    <source>
        <dbReference type="ARBA" id="ARBA00004177"/>
    </source>
</evidence>
<comment type="subunit">
    <text evidence="5">Interacts with PAM.</text>
</comment>
<comment type="subcellular location">
    <subcellularLocation>
        <location evidence="1">Endosome</location>
    </subcellularLocation>
</comment>
<evidence type="ECO:0000256" key="2">
    <source>
        <dbReference type="ARBA" id="ARBA00022753"/>
    </source>
</evidence>
<evidence type="ECO:0000256" key="3">
    <source>
        <dbReference type="ARBA" id="ARBA00023054"/>
    </source>
</evidence>
<dbReference type="InParanoid" id="A0A6P7Z140"/>
<organism evidence="10 11">
    <name type="scientific">Microcaecilia unicolor</name>
    <dbReference type="NCBI Taxonomy" id="1415580"/>
    <lineage>
        <taxon>Eukaryota</taxon>
        <taxon>Metazoa</taxon>
        <taxon>Chordata</taxon>
        <taxon>Craniata</taxon>
        <taxon>Vertebrata</taxon>
        <taxon>Euteleostomi</taxon>
        <taxon>Amphibia</taxon>
        <taxon>Gymnophiona</taxon>
        <taxon>Siphonopidae</taxon>
        <taxon>Microcaecilia</taxon>
    </lineage>
</organism>
<dbReference type="GO" id="GO:0005768">
    <property type="term" value="C:endosome"/>
    <property type="evidence" value="ECO:0007669"/>
    <property type="project" value="UniProtKB-SubCell"/>
</dbReference>
<keyword evidence="3" id="KW-0175">Coiled coil</keyword>
<dbReference type="PROSITE" id="PS50200">
    <property type="entry name" value="RA"/>
    <property type="match status" value="1"/>
</dbReference>
<evidence type="ECO:0000256" key="6">
    <source>
        <dbReference type="ARBA" id="ARBA00073476"/>
    </source>
</evidence>
<evidence type="ECO:0000256" key="4">
    <source>
        <dbReference type="ARBA" id="ARBA00053167"/>
    </source>
</evidence>
<dbReference type="FunFam" id="3.10.20.90:FF:000113">
    <property type="entry name" value="ras association domain-containing protein 9"/>
    <property type="match status" value="1"/>
</dbReference>
<dbReference type="GO" id="GO:0005829">
    <property type="term" value="C:cytosol"/>
    <property type="evidence" value="ECO:0007669"/>
    <property type="project" value="UniProtKB-ARBA"/>
</dbReference>
<reference evidence="11" key="1">
    <citation type="submission" date="2025-08" db="UniProtKB">
        <authorList>
            <consortium name="RefSeq"/>
        </authorList>
    </citation>
    <scope>IDENTIFICATION</scope>
</reference>
<dbReference type="GO" id="GO:0007165">
    <property type="term" value="P:signal transduction"/>
    <property type="evidence" value="ECO:0007669"/>
    <property type="project" value="InterPro"/>
</dbReference>
<name>A0A6P7Z140_9AMPH</name>
<dbReference type="InterPro" id="IPR033593">
    <property type="entry name" value="N-RASSF"/>
</dbReference>
<proteinExistence type="predicted"/>
<dbReference type="PANTHER" id="PTHR15286">
    <property type="entry name" value="RAS-ASSOCIATING DOMAIN CONTAINING PROTEIN"/>
    <property type="match status" value="1"/>
</dbReference>
<dbReference type="Gene3D" id="3.10.20.90">
    <property type="entry name" value="Phosphatidylinositol 3-kinase Catalytic Subunit, Chain A, domain 1"/>
    <property type="match status" value="1"/>
</dbReference>
<dbReference type="OrthoDB" id="10034447at2759"/>
<dbReference type="Proteomes" id="UP000515156">
    <property type="component" value="Chromosome 9"/>
</dbReference>
<dbReference type="AlphaFoldDB" id="A0A6P7Z140"/>
<evidence type="ECO:0000256" key="5">
    <source>
        <dbReference type="ARBA" id="ARBA00065441"/>
    </source>
</evidence>
<evidence type="ECO:0000256" key="8">
    <source>
        <dbReference type="ARBA" id="ARBA00081630"/>
    </source>
</evidence>
<feature type="domain" description="Ras-associating" evidence="9">
    <location>
        <begin position="25"/>
        <end position="119"/>
    </location>
</feature>
<evidence type="ECO:0000313" key="10">
    <source>
        <dbReference type="Proteomes" id="UP000515156"/>
    </source>
</evidence>
<dbReference type="RefSeq" id="XP_030070451.1">
    <property type="nucleotide sequence ID" value="XM_030214591.1"/>
</dbReference>
<dbReference type="KEGG" id="muo:115477600"/>
<keyword evidence="2" id="KW-0967">Endosome</keyword>
<dbReference type="FunCoup" id="A0A6P7Z140">
    <property type="interactions" value="45"/>
</dbReference>